<accession>A0A0E0KMX4</accession>
<dbReference type="Proteomes" id="UP000026962">
    <property type="component" value="Chromosome 4"/>
</dbReference>
<protein>
    <submittedName>
        <fullName evidence="2">Uncharacterized protein</fullName>
    </submittedName>
</protein>
<dbReference type="EnsemblPlants" id="OPUNC04G02990.1">
    <property type="protein sequence ID" value="OPUNC04G02990.1"/>
    <property type="gene ID" value="OPUNC04G02990"/>
</dbReference>
<organism evidence="2">
    <name type="scientific">Oryza punctata</name>
    <name type="common">Red rice</name>
    <dbReference type="NCBI Taxonomy" id="4537"/>
    <lineage>
        <taxon>Eukaryota</taxon>
        <taxon>Viridiplantae</taxon>
        <taxon>Streptophyta</taxon>
        <taxon>Embryophyta</taxon>
        <taxon>Tracheophyta</taxon>
        <taxon>Spermatophyta</taxon>
        <taxon>Magnoliopsida</taxon>
        <taxon>Liliopsida</taxon>
        <taxon>Poales</taxon>
        <taxon>Poaceae</taxon>
        <taxon>BOP clade</taxon>
        <taxon>Oryzoideae</taxon>
        <taxon>Oryzeae</taxon>
        <taxon>Oryzinae</taxon>
        <taxon>Oryza</taxon>
    </lineage>
</organism>
<evidence type="ECO:0000313" key="3">
    <source>
        <dbReference type="Proteomes" id="UP000026962"/>
    </source>
</evidence>
<feature type="compositionally biased region" description="Basic and acidic residues" evidence="1">
    <location>
        <begin position="166"/>
        <end position="184"/>
    </location>
</feature>
<evidence type="ECO:0000313" key="2">
    <source>
        <dbReference type="EnsemblPlants" id="OPUNC04G02990.1"/>
    </source>
</evidence>
<feature type="compositionally biased region" description="Low complexity" evidence="1">
    <location>
        <begin position="143"/>
        <end position="157"/>
    </location>
</feature>
<keyword evidence="3" id="KW-1185">Reference proteome</keyword>
<proteinExistence type="predicted"/>
<dbReference type="AlphaFoldDB" id="A0A0E0KMX4"/>
<evidence type="ECO:0000256" key="1">
    <source>
        <dbReference type="SAM" id="MobiDB-lite"/>
    </source>
</evidence>
<reference evidence="2" key="1">
    <citation type="submission" date="2015-04" db="UniProtKB">
        <authorList>
            <consortium name="EnsemblPlants"/>
        </authorList>
    </citation>
    <scope>IDENTIFICATION</scope>
</reference>
<dbReference type="HOGENOM" id="CLU_116934_0_0_1"/>
<dbReference type="Gramene" id="OPUNC04G02990.1">
    <property type="protein sequence ID" value="OPUNC04G02990.1"/>
    <property type="gene ID" value="OPUNC04G02990"/>
</dbReference>
<reference evidence="2" key="2">
    <citation type="submission" date="2018-05" db="EMBL/GenBank/DDBJ databases">
        <title>OpunRS2 (Oryza punctata Reference Sequence Version 2).</title>
        <authorList>
            <person name="Zhang J."/>
            <person name="Kudrna D."/>
            <person name="Lee S."/>
            <person name="Talag J."/>
            <person name="Welchert J."/>
            <person name="Wing R.A."/>
        </authorList>
    </citation>
    <scope>NUCLEOTIDE SEQUENCE [LARGE SCALE GENOMIC DNA]</scope>
</reference>
<sequence length="184" mass="20077">MTTQRVSFVTTATFPATALIAFGSFKFIANDVSQLVQVSDGVIGCTQALCFPAGAEFCFGSLDFTANKVGILKLASSRTPPLIMLPRLHFGVSNFAATAIKIATTKTPINNRREGAAPPQLPHELGPRWVGLLDEFVCLSNTETESSESTPTTPHSPQDVFVVLHPEMDAKKQEREEEERRIKQ</sequence>
<name>A0A0E0KMX4_ORYPU</name>
<feature type="region of interest" description="Disordered" evidence="1">
    <location>
        <begin position="143"/>
        <end position="184"/>
    </location>
</feature>